<protein>
    <recommendedName>
        <fullName evidence="4">Transmembrane protein</fullName>
    </recommendedName>
</protein>
<evidence type="ECO:0000256" key="1">
    <source>
        <dbReference type="SAM" id="Phobius"/>
    </source>
</evidence>
<gene>
    <name evidence="2" type="ORF">LK996_06600</name>
</gene>
<feature type="transmembrane region" description="Helical" evidence="1">
    <location>
        <begin position="6"/>
        <end position="25"/>
    </location>
</feature>
<evidence type="ECO:0008006" key="4">
    <source>
        <dbReference type="Google" id="ProtNLM"/>
    </source>
</evidence>
<dbReference type="EMBL" id="JAJGAK010000001">
    <property type="protein sequence ID" value="MCC8362744.1"/>
    <property type="molecule type" value="Genomic_DNA"/>
</dbReference>
<accession>A0ABS8JGL9</accession>
<proteinExistence type="predicted"/>
<dbReference type="Proteomes" id="UP001165293">
    <property type="component" value="Unassembled WGS sequence"/>
</dbReference>
<organism evidence="2 3">
    <name type="scientific">Noviluteimonas lactosilytica</name>
    <dbReference type="NCBI Taxonomy" id="2888523"/>
    <lineage>
        <taxon>Bacteria</taxon>
        <taxon>Pseudomonadati</taxon>
        <taxon>Pseudomonadota</taxon>
        <taxon>Gammaproteobacteria</taxon>
        <taxon>Lysobacterales</taxon>
        <taxon>Lysobacteraceae</taxon>
        <taxon>Noviluteimonas</taxon>
    </lineage>
</organism>
<keyword evidence="1" id="KW-1133">Transmembrane helix</keyword>
<keyword evidence="1" id="KW-0472">Membrane</keyword>
<evidence type="ECO:0000313" key="2">
    <source>
        <dbReference type="EMBL" id="MCC8362744.1"/>
    </source>
</evidence>
<name>A0ABS8JGL9_9GAMM</name>
<comment type="caution">
    <text evidence="2">The sequence shown here is derived from an EMBL/GenBank/DDBJ whole genome shotgun (WGS) entry which is preliminary data.</text>
</comment>
<dbReference type="RefSeq" id="WP_230526323.1">
    <property type="nucleotide sequence ID" value="NZ_JAJGAK010000001.1"/>
</dbReference>
<keyword evidence="1" id="KW-0812">Transmembrane</keyword>
<evidence type="ECO:0000313" key="3">
    <source>
        <dbReference type="Proteomes" id="UP001165293"/>
    </source>
</evidence>
<keyword evidence="3" id="KW-1185">Reference proteome</keyword>
<feature type="transmembrane region" description="Helical" evidence="1">
    <location>
        <begin position="79"/>
        <end position="100"/>
    </location>
</feature>
<feature type="transmembrane region" description="Helical" evidence="1">
    <location>
        <begin position="37"/>
        <end position="59"/>
    </location>
</feature>
<sequence>MIVLLLGWLGLFGIGAIPIRSWTIAKHAWGAARHRRRLLAALLLLPMVVMIPIDLEIAIRVHRCLASQYCGPSVASGWLYLAFLGLAYAVFEIAFLGVLITKRIKHHRMRLGESSS</sequence>
<reference evidence="2" key="1">
    <citation type="submission" date="2021-10" db="EMBL/GenBank/DDBJ databases">
        <authorList>
            <person name="Lyu M."/>
            <person name="Wang X."/>
            <person name="Meng X."/>
            <person name="Xu K."/>
        </authorList>
    </citation>
    <scope>NUCLEOTIDE SEQUENCE</scope>
    <source>
        <strain evidence="2">A6</strain>
    </source>
</reference>